<sequence length="163" mass="17965">MSPKRDGKQKESSSPYHLRTRPSKYTASLALCFSDPSATSRVSLTTSGFCRSTSHASPPPELDFNQVIQQVHDDLDSIYALYRRAMLHLRGVCVYGSSCPVYVLQLRHPQSDVAAKLAAQRKKITELQESFNALDDVRKQASAVQHTSASESLIFCSGDSGSR</sequence>
<evidence type="ECO:0000313" key="1">
    <source>
        <dbReference type="EMBL" id="KAG6370208.1"/>
    </source>
</evidence>
<protein>
    <submittedName>
        <fullName evidence="1">Uncharacterized protein</fullName>
    </submittedName>
</protein>
<accession>A0A8I3A354</accession>
<reference evidence="1" key="1">
    <citation type="submission" date="2021-03" db="EMBL/GenBank/DDBJ databases">
        <title>Evolutionary innovations through gain and loss of genes in the ectomycorrhizal Boletales.</title>
        <authorList>
            <person name="Wu G."/>
            <person name="Miyauchi S."/>
            <person name="Morin E."/>
            <person name="Yang Z.-L."/>
            <person name="Xu J."/>
            <person name="Martin F.M."/>
        </authorList>
    </citation>
    <scope>NUCLEOTIDE SEQUENCE</scope>
    <source>
        <strain evidence="1">BR01</strain>
    </source>
</reference>
<comment type="caution">
    <text evidence="1">The sequence shown here is derived from an EMBL/GenBank/DDBJ whole genome shotgun (WGS) entry which is preliminary data.</text>
</comment>
<keyword evidence="2" id="KW-1185">Reference proteome</keyword>
<organism evidence="1 2">
    <name type="scientific">Boletus reticuloceps</name>
    <dbReference type="NCBI Taxonomy" id="495285"/>
    <lineage>
        <taxon>Eukaryota</taxon>
        <taxon>Fungi</taxon>
        <taxon>Dikarya</taxon>
        <taxon>Basidiomycota</taxon>
        <taxon>Agaricomycotina</taxon>
        <taxon>Agaricomycetes</taxon>
        <taxon>Agaricomycetidae</taxon>
        <taxon>Boletales</taxon>
        <taxon>Boletineae</taxon>
        <taxon>Boletaceae</taxon>
        <taxon>Boletoideae</taxon>
        <taxon>Boletus</taxon>
    </lineage>
</organism>
<dbReference type="EMBL" id="JAGFBS010000055">
    <property type="protein sequence ID" value="KAG6370208.1"/>
    <property type="molecule type" value="Genomic_DNA"/>
</dbReference>
<dbReference type="AlphaFoldDB" id="A0A8I3A354"/>
<evidence type="ECO:0000313" key="2">
    <source>
        <dbReference type="Proteomes" id="UP000683000"/>
    </source>
</evidence>
<proteinExistence type="predicted"/>
<name>A0A8I3A354_9AGAM</name>
<gene>
    <name evidence="1" type="ORF">JVT61DRAFT_12357</name>
</gene>
<dbReference type="Proteomes" id="UP000683000">
    <property type="component" value="Unassembled WGS sequence"/>
</dbReference>